<comment type="catalytic activity">
    <reaction evidence="3">
        <text>adenosylcob(III)inamide + GTP = adenosylcob(III)inamide phosphate + GDP + H(+)</text>
        <dbReference type="Rhea" id="RHEA:15765"/>
        <dbReference type="ChEBI" id="CHEBI:2480"/>
        <dbReference type="ChEBI" id="CHEBI:15378"/>
        <dbReference type="ChEBI" id="CHEBI:37565"/>
        <dbReference type="ChEBI" id="CHEBI:58189"/>
        <dbReference type="ChEBI" id="CHEBI:58502"/>
        <dbReference type="EC" id="2.7.1.156"/>
    </reaction>
</comment>
<keyword evidence="13 20" id="KW-0418">Kinase</keyword>
<dbReference type="Gene3D" id="3.40.50.300">
    <property type="entry name" value="P-loop containing nucleotide triphosphate hydrolases"/>
    <property type="match status" value="1"/>
</dbReference>
<feature type="binding site" evidence="19">
    <location>
        <begin position="51"/>
        <end position="54"/>
    </location>
    <ligand>
        <name>GTP</name>
        <dbReference type="ChEBI" id="CHEBI:37565"/>
    </ligand>
</feature>
<evidence type="ECO:0000256" key="1">
    <source>
        <dbReference type="ARBA" id="ARBA00000312"/>
    </source>
</evidence>
<dbReference type="EMBL" id="PDYG01000040">
    <property type="protein sequence ID" value="PHU37598.1"/>
    <property type="molecule type" value="Genomic_DNA"/>
</dbReference>
<evidence type="ECO:0000256" key="19">
    <source>
        <dbReference type="PIRSR" id="PIRSR006135-2"/>
    </source>
</evidence>
<dbReference type="PANTHER" id="PTHR34848:SF1">
    <property type="entry name" value="BIFUNCTIONAL ADENOSYLCOBALAMIN BIOSYNTHESIS PROTEIN COBU"/>
    <property type="match status" value="1"/>
</dbReference>
<proteinExistence type="inferred from homology"/>
<evidence type="ECO:0000256" key="8">
    <source>
        <dbReference type="ARBA" id="ARBA00012016"/>
    </source>
</evidence>
<sequence>MMMMVLGGAASGKSEYAEKMALEMAGGDAHYYLATMQPYGESGAFRVRRHRKLREGKGFVTMELTQDIAKAADLAEQPEYATILLEDLSNLLANEMFSLPPEQQKTEQLCSKIIADIACVKSKFKNLILVSNNIFEDGDSYDPSTIAYRNALGKLHVLLAPLCDRVTEVVVGIPKEIK</sequence>
<dbReference type="Pfam" id="PF02283">
    <property type="entry name" value="CobU"/>
    <property type="match status" value="1"/>
</dbReference>
<evidence type="ECO:0000256" key="15">
    <source>
        <dbReference type="ARBA" id="ARBA00023134"/>
    </source>
</evidence>
<comment type="catalytic activity">
    <reaction evidence="2">
        <text>adenosylcob(III)inamide phosphate + GTP + H(+) = adenosylcob(III)inamide-GDP + diphosphate</text>
        <dbReference type="Rhea" id="RHEA:22712"/>
        <dbReference type="ChEBI" id="CHEBI:15378"/>
        <dbReference type="ChEBI" id="CHEBI:33019"/>
        <dbReference type="ChEBI" id="CHEBI:37565"/>
        <dbReference type="ChEBI" id="CHEBI:58502"/>
        <dbReference type="ChEBI" id="CHEBI:60487"/>
        <dbReference type="EC" id="2.7.7.62"/>
    </reaction>
</comment>
<evidence type="ECO:0000256" key="4">
    <source>
        <dbReference type="ARBA" id="ARBA00003889"/>
    </source>
</evidence>
<evidence type="ECO:0000256" key="6">
    <source>
        <dbReference type="ARBA" id="ARBA00005159"/>
    </source>
</evidence>
<evidence type="ECO:0000256" key="11">
    <source>
        <dbReference type="ARBA" id="ARBA00022679"/>
    </source>
</evidence>
<comment type="catalytic activity">
    <reaction evidence="1">
        <text>adenosylcob(III)inamide + ATP = adenosylcob(III)inamide phosphate + ADP + H(+)</text>
        <dbReference type="Rhea" id="RHEA:15769"/>
        <dbReference type="ChEBI" id="CHEBI:2480"/>
        <dbReference type="ChEBI" id="CHEBI:15378"/>
        <dbReference type="ChEBI" id="CHEBI:30616"/>
        <dbReference type="ChEBI" id="CHEBI:58502"/>
        <dbReference type="ChEBI" id="CHEBI:456216"/>
        <dbReference type="EC" id="2.7.1.156"/>
    </reaction>
</comment>
<evidence type="ECO:0000256" key="7">
    <source>
        <dbReference type="ARBA" id="ARBA00007490"/>
    </source>
</evidence>
<evidence type="ECO:0000313" key="21">
    <source>
        <dbReference type="Proteomes" id="UP000224563"/>
    </source>
</evidence>
<dbReference type="CDD" id="cd00544">
    <property type="entry name" value="CobU"/>
    <property type="match status" value="1"/>
</dbReference>
<dbReference type="GO" id="GO:0008820">
    <property type="term" value="F:cobinamide phosphate guanylyltransferase activity"/>
    <property type="evidence" value="ECO:0007669"/>
    <property type="project" value="UniProtKB-EC"/>
</dbReference>
<dbReference type="UniPathway" id="UPA00148">
    <property type="reaction ID" value="UER00236"/>
</dbReference>
<comment type="pathway">
    <text evidence="6">Cofactor biosynthesis; adenosylcobalamin biosynthesis; adenosylcobalamin from cob(II)yrinate a,c-diamide: step 5/7.</text>
</comment>
<keyword evidence="14" id="KW-0067">ATP-binding</keyword>
<keyword evidence="15 19" id="KW-0342">GTP-binding</keyword>
<dbReference type="PIRSF" id="PIRSF006135">
    <property type="entry name" value="CobU"/>
    <property type="match status" value="1"/>
</dbReference>
<evidence type="ECO:0000256" key="18">
    <source>
        <dbReference type="PIRSR" id="PIRSR006135-1"/>
    </source>
</evidence>
<organism evidence="20 21">
    <name type="scientific">Agathobacter ruminis</name>
    <dbReference type="NCBI Taxonomy" id="1712665"/>
    <lineage>
        <taxon>Bacteria</taxon>
        <taxon>Bacillati</taxon>
        <taxon>Bacillota</taxon>
        <taxon>Clostridia</taxon>
        <taxon>Lachnospirales</taxon>
        <taxon>Lachnospiraceae</taxon>
        <taxon>Agathobacter</taxon>
    </lineage>
</organism>
<evidence type="ECO:0000256" key="12">
    <source>
        <dbReference type="ARBA" id="ARBA00022741"/>
    </source>
</evidence>
<dbReference type="GO" id="GO:0005524">
    <property type="term" value="F:ATP binding"/>
    <property type="evidence" value="ECO:0007669"/>
    <property type="project" value="UniProtKB-KW"/>
</dbReference>
<comment type="similarity">
    <text evidence="7">Belongs to the CobU/CobP family.</text>
</comment>
<evidence type="ECO:0000256" key="17">
    <source>
        <dbReference type="ARBA" id="ARBA00030571"/>
    </source>
</evidence>
<feature type="active site" description="GMP-histidine intermediate" evidence="18">
    <location>
        <position position="50"/>
    </location>
</feature>
<evidence type="ECO:0000256" key="10">
    <source>
        <dbReference type="ARBA" id="ARBA00022573"/>
    </source>
</evidence>
<dbReference type="GO" id="GO:0005525">
    <property type="term" value="F:GTP binding"/>
    <property type="evidence" value="ECO:0007669"/>
    <property type="project" value="UniProtKB-KW"/>
</dbReference>
<keyword evidence="10" id="KW-0169">Cobalamin biosynthesis</keyword>
<feature type="binding site" evidence="19">
    <location>
        <begin position="7"/>
        <end position="14"/>
    </location>
    <ligand>
        <name>GTP</name>
        <dbReference type="ChEBI" id="CHEBI:37565"/>
    </ligand>
</feature>
<dbReference type="EC" id="2.7.1.156" evidence="8"/>
<dbReference type="Proteomes" id="UP000224563">
    <property type="component" value="Unassembled WGS sequence"/>
</dbReference>
<evidence type="ECO:0000256" key="16">
    <source>
        <dbReference type="ARBA" id="ARBA00029570"/>
    </source>
</evidence>
<comment type="caution">
    <text evidence="20">The sequence shown here is derived from an EMBL/GenBank/DDBJ whole genome shotgun (WGS) entry which is preliminary data.</text>
</comment>
<evidence type="ECO:0000256" key="3">
    <source>
        <dbReference type="ARBA" id="ARBA00001522"/>
    </source>
</evidence>
<dbReference type="RefSeq" id="WP_099386171.1">
    <property type="nucleotide sequence ID" value="NZ_JANSWH010000087.1"/>
</dbReference>
<dbReference type="PANTHER" id="PTHR34848">
    <property type="match status" value="1"/>
</dbReference>
<evidence type="ECO:0000313" key="20">
    <source>
        <dbReference type="EMBL" id="PHU37598.1"/>
    </source>
</evidence>
<reference evidence="20 21" key="2">
    <citation type="submission" date="2017-10" db="EMBL/GenBank/DDBJ databases">
        <authorList>
            <person name="Banno H."/>
            <person name="Chua N.-H."/>
        </authorList>
    </citation>
    <scope>NUCLEOTIDE SEQUENCE [LARGE SCALE GENOMIC DNA]</scope>
    <source>
        <strain evidence="20 21">JK623</strain>
    </source>
</reference>
<dbReference type="GO" id="GO:0009236">
    <property type="term" value="P:cobalamin biosynthetic process"/>
    <property type="evidence" value="ECO:0007669"/>
    <property type="project" value="UniProtKB-UniPathway"/>
</dbReference>
<evidence type="ECO:0000256" key="14">
    <source>
        <dbReference type="ARBA" id="ARBA00022840"/>
    </source>
</evidence>
<comment type="pathway">
    <text evidence="5">Cofactor biosynthesis; adenosylcobalamin biosynthesis; adenosylcobalamin from cob(II)yrinate a,c-diamide: step 6/7.</text>
</comment>
<dbReference type="GO" id="GO:0043752">
    <property type="term" value="F:adenosylcobinamide kinase activity"/>
    <property type="evidence" value="ECO:0007669"/>
    <property type="project" value="UniProtKB-EC"/>
</dbReference>
<name>A0A2G3E2U7_9FIRM</name>
<evidence type="ECO:0000256" key="13">
    <source>
        <dbReference type="ARBA" id="ARBA00022777"/>
    </source>
</evidence>
<evidence type="ECO:0000256" key="9">
    <source>
        <dbReference type="ARBA" id="ARBA00012523"/>
    </source>
</evidence>
<reference evidence="20 21" key="1">
    <citation type="submission" date="2017-10" db="EMBL/GenBank/DDBJ databases">
        <title>Resolving the taxonomy of Roseburia spp., Eubacterium rectale and Agathobacter spp. through phylogenomic analysis.</title>
        <authorList>
            <person name="Sheridan P.O."/>
            <person name="Walker A.W."/>
            <person name="Duncan S.H."/>
            <person name="Scott K.P."/>
            <person name="Toole P.W.O."/>
            <person name="Luis P."/>
            <person name="Flint H.J."/>
        </authorList>
    </citation>
    <scope>NUCLEOTIDE SEQUENCE [LARGE SCALE GENOMIC DNA]</scope>
    <source>
        <strain evidence="20 21">JK623</strain>
    </source>
</reference>
<evidence type="ECO:0000256" key="2">
    <source>
        <dbReference type="ARBA" id="ARBA00000711"/>
    </source>
</evidence>
<dbReference type="InterPro" id="IPR003203">
    <property type="entry name" value="CobU/CobP"/>
</dbReference>
<dbReference type="EC" id="2.7.7.62" evidence="9"/>
<dbReference type="SUPFAM" id="SSF52540">
    <property type="entry name" value="P-loop containing nucleoside triphosphate hydrolases"/>
    <property type="match status" value="1"/>
</dbReference>
<comment type="function">
    <text evidence="4">Catalyzes ATP-dependent phosphorylation of adenosylcobinamide and addition of GMP to adenosylcobinamide phosphate.</text>
</comment>
<feature type="binding site" evidence="19">
    <location>
        <position position="63"/>
    </location>
    <ligand>
        <name>GTP</name>
        <dbReference type="ChEBI" id="CHEBI:37565"/>
    </ligand>
</feature>
<feature type="binding site" evidence="19">
    <location>
        <position position="86"/>
    </location>
    <ligand>
        <name>GTP</name>
        <dbReference type="ChEBI" id="CHEBI:37565"/>
    </ligand>
</feature>
<protein>
    <recommendedName>
        <fullName evidence="16">Adenosylcobinamide kinase</fullName>
        <ecNumber evidence="8">2.7.1.156</ecNumber>
        <ecNumber evidence="9">2.7.7.62</ecNumber>
    </recommendedName>
    <alternativeName>
        <fullName evidence="17">Adenosylcobinamide-phosphate guanylyltransferase</fullName>
    </alternativeName>
</protein>
<dbReference type="AlphaFoldDB" id="A0A2G3E2U7"/>
<gene>
    <name evidence="20" type="ORF">CSX02_07170</name>
</gene>
<keyword evidence="21" id="KW-1185">Reference proteome</keyword>
<keyword evidence="12 19" id="KW-0547">Nucleotide-binding</keyword>
<dbReference type="InterPro" id="IPR027417">
    <property type="entry name" value="P-loop_NTPase"/>
</dbReference>
<accession>A0A2G3E2U7</accession>
<evidence type="ECO:0000256" key="5">
    <source>
        <dbReference type="ARBA" id="ARBA00004692"/>
    </source>
</evidence>
<keyword evidence="11" id="KW-0808">Transferase</keyword>